<comment type="similarity">
    <text evidence="1">Belongs to the leucine-binding protein family.</text>
</comment>
<dbReference type="PANTHER" id="PTHR30483">
    <property type="entry name" value="LEUCINE-SPECIFIC-BINDING PROTEIN"/>
    <property type="match status" value="1"/>
</dbReference>
<evidence type="ECO:0000313" key="6">
    <source>
        <dbReference type="Proteomes" id="UP000002484"/>
    </source>
</evidence>
<dbReference type="PANTHER" id="PTHR30483:SF6">
    <property type="entry name" value="PERIPLASMIC BINDING PROTEIN OF ABC TRANSPORTER FOR NATURAL AMINO ACIDS"/>
    <property type="match status" value="1"/>
</dbReference>
<dbReference type="Pfam" id="PF13458">
    <property type="entry name" value="Peripla_BP_6"/>
    <property type="match status" value="1"/>
</dbReference>
<reference evidence="5 6" key="1">
    <citation type="submission" date="2010-10" db="EMBL/GenBank/DDBJ databases">
        <title>Complete sequence of Frankia sp. EuI1c.</title>
        <authorList>
            <consortium name="US DOE Joint Genome Institute"/>
            <person name="Lucas S."/>
            <person name="Copeland A."/>
            <person name="Lapidus A."/>
            <person name="Cheng J.-F."/>
            <person name="Bruce D."/>
            <person name="Goodwin L."/>
            <person name="Pitluck S."/>
            <person name="Chertkov O."/>
            <person name="Detter J.C."/>
            <person name="Han C."/>
            <person name="Tapia R."/>
            <person name="Land M."/>
            <person name="Hauser L."/>
            <person name="Jeffries C."/>
            <person name="Kyrpides N."/>
            <person name="Ivanova N."/>
            <person name="Mikhailova N."/>
            <person name="Beauchemin N."/>
            <person name="Sen A."/>
            <person name="Sur S.A."/>
            <person name="Gtari M."/>
            <person name="Wall L."/>
            <person name="Tisa L."/>
            <person name="Woyke T."/>
        </authorList>
    </citation>
    <scope>NUCLEOTIDE SEQUENCE [LARGE SCALE GENOMIC DNA]</scope>
    <source>
        <strain evidence="6">DSM 45817 / CECT 9037 / EuI1c</strain>
    </source>
</reference>
<keyword evidence="6" id="KW-1185">Reference proteome</keyword>
<gene>
    <name evidence="5" type="ordered locus">FraEuI1c_4391</name>
</gene>
<dbReference type="STRING" id="298654.FraEuI1c_4391"/>
<dbReference type="InterPro" id="IPR051010">
    <property type="entry name" value="BCAA_transport"/>
</dbReference>
<evidence type="ECO:0000256" key="3">
    <source>
        <dbReference type="SAM" id="SignalP"/>
    </source>
</evidence>
<feature type="chain" id="PRO_5039573090" evidence="3">
    <location>
        <begin position="22"/>
        <end position="417"/>
    </location>
</feature>
<feature type="domain" description="Leucine-binding protein" evidence="4">
    <location>
        <begin position="46"/>
        <end position="375"/>
    </location>
</feature>
<dbReference type="InterPro" id="IPR028081">
    <property type="entry name" value="Leu-bd"/>
</dbReference>
<proteinExistence type="inferred from homology"/>
<dbReference type="Proteomes" id="UP000002484">
    <property type="component" value="Chromosome"/>
</dbReference>
<dbReference type="KEGG" id="fri:FraEuI1c_4391"/>
<dbReference type="Gene3D" id="3.40.50.2300">
    <property type="match status" value="2"/>
</dbReference>
<evidence type="ECO:0000256" key="1">
    <source>
        <dbReference type="ARBA" id="ARBA00010062"/>
    </source>
</evidence>
<evidence type="ECO:0000259" key="4">
    <source>
        <dbReference type="Pfam" id="PF13458"/>
    </source>
</evidence>
<protein>
    <submittedName>
        <fullName evidence="5">Extracellular ligand-binding receptor</fullName>
    </submittedName>
</protein>
<dbReference type="RefSeq" id="WP_013425507.1">
    <property type="nucleotide sequence ID" value="NC_014666.1"/>
</dbReference>
<feature type="signal peptide" evidence="3">
    <location>
        <begin position="1"/>
        <end position="21"/>
    </location>
</feature>
<keyword evidence="5" id="KW-0675">Receptor</keyword>
<name>E3JDA5_PSEI1</name>
<dbReference type="EMBL" id="CP002299">
    <property type="protein sequence ID" value="ADP82389.1"/>
    <property type="molecule type" value="Genomic_DNA"/>
</dbReference>
<sequence length="417" mass="42045" precursor="true">MLRKRTTVAAAILSAAAVLLAAGCGSSSSGGSSGGGTTTAAAAKKTITVGVIADMTGAAAPPNKSVVDGVKAGTFYAARNGYTIKYIVGDTATNPATALAVAQKMVTQDHVFAVLANSALLFAAAPYLTAHNVPVIGASQDGPEWIPSKNMFSIWGPLQATKVSTTQGKFFKMMGVTNLGVLANSVPTASEAGEGSAASAEVAGIKVGYLNAKFPLGGDVGPAVLAMKDAGVDGFVAAAGSDTTFAVIKGLQDQGVKLKAALLPTGYGGDLLSAGPGAAQAAQGAYFVSAYELIEQQTPATKQFVADMRAAGLKGEPTYASYNGYVSVGLLVRALKAAGANPTQASLITALEGIHDWNALGLYGSHTVDINDRENIVFGPDSCQWIAQFQGNAFKPVPNATPICGDVVPGRTVAPAS</sequence>
<accession>E3JDA5</accession>
<evidence type="ECO:0000313" key="5">
    <source>
        <dbReference type="EMBL" id="ADP82389.1"/>
    </source>
</evidence>
<dbReference type="SUPFAM" id="SSF53822">
    <property type="entry name" value="Periplasmic binding protein-like I"/>
    <property type="match status" value="1"/>
</dbReference>
<keyword evidence="2 3" id="KW-0732">Signal</keyword>
<dbReference type="InterPro" id="IPR028082">
    <property type="entry name" value="Peripla_BP_I"/>
</dbReference>
<dbReference type="eggNOG" id="COG0683">
    <property type="taxonomic scope" value="Bacteria"/>
</dbReference>
<dbReference type="InParanoid" id="E3JDA5"/>
<dbReference type="AlphaFoldDB" id="E3JDA5"/>
<dbReference type="HOGENOM" id="CLU_054023_0_0_11"/>
<dbReference type="PROSITE" id="PS51257">
    <property type="entry name" value="PROKAR_LIPOPROTEIN"/>
    <property type="match status" value="1"/>
</dbReference>
<evidence type="ECO:0000256" key="2">
    <source>
        <dbReference type="ARBA" id="ARBA00022729"/>
    </source>
</evidence>
<organism evidence="5 6">
    <name type="scientific">Pseudofrankia inefficax (strain DSM 45817 / CECT 9037 / DDB 130130 / EuI1c)</name>
    <name type="common">Frankia inefficax</name>
    <dbReference type="NCBI Taxonomy" id="298654"/>
    <lineage>
        <taxon>Bacteria</taxon>
        <taxon>Bacillati</taxon>
        <taxon>Actinomycetota</taxon>
        <taxon>Actinomycetes</taxon>
        <taxon>Frankiales</taxon>
        <taxon>Frankiaceae</taxon>
        <taxon>Pseudofrankia</taxon>
    </lineage>
</organism>
<dbReference type="OrthoDB" id="3759485at2"/>